<feature type="region of interest" description="Disordered" evidence="1">
    <location>
        <begin position="1"/>
        <end position="25"/>
    </location>
</feature>
<proteinExistence type="predicted"/>
<accession>A0AAD9VMF1</accession>
<keyword evidence="3" id="KW-1185">Reference proteome</keyword>
<evidence type="ECO:0000256" key="1">
    <source>
        <dbReference type="SAM" id="MobiDB-lite"/>
    </source>
</evidence>
<organism evidence="2 3">
    <name type="scientific">Odynerus spinipes</name>
    <dbReference type="NCBI Taxonomy" id="1348599"/>
    <lineage>
        <taxon>Eukaryota</taxon>
        <taxon>Metazoa</taxon>
        <taxon>Ecdysozoa</taxon>
        <taxon>Arthropoda</taxon>
        <taxon>Hexapoda</taxon>
        <taxon>Insecta</taxon>
        <taxon>Pterygota</taxon>
        <taxon>Neoptera</taxon>
        <taxon>Endopterygota</taxon>
        <taxon>Hymenoptera</taxon>
        <taxon>Apocrita</taxon>
        <taxon>Aculeata</taxon>
        <taxon>Vespoidea</taxon>
        <taxon>Vespidae</taxon>
        <taxon>Eumeninae</taxon>
        <taxon>Odynerus</taxon>
    </lineage>
</organism>
<dbReference type="EMBL" id="JAIFRP010000073">
    <property type="protein sequence ID" value="KAK2579948.1"/>
    <property type="molecule type" value="Genomic_DNA"/>
</dbReference>
<reference evidence="2" key="1">
    <citation type="submission" date="2021-08" db="EMBL/GenBank/DDBJ databases">
        <authorList>
            <person name="Misof B."/>
            <person name="Oliver O."/>
            <person name="Podsiadlowski L."/>
            <person name="Donath A."/>
            <person name="Peters R."/>
            <person name="Mayer C."/>
            <person name="Rust J."/>
            <person name="Gunkel S."/>
            <person name="Lesny P."/>
            <person name="Martin S."/>
            <person name="Oeyen J.P."/>
            <person name="Petersen M."/>
            <person name="Panagiotis P."/>
            <person name="Wilbrandt J."/>
            <person name="Tanja T."/>
        </authorList>
    </citation>
    <scope>NUCLEOTIDE SEQUENCE</scope>
    <source>
        <strain evidence="2">GBR_01_08_01A</strain>
        <tissue evidence="2">Thorax + abdomen</tissue>
    </source>
</reference>
<evidence type="ECO:0000313" key="3">
    <source>
        <dbReference type="Proteomes" id="UP001258017"/>
    </source>
</evidence>
<gene>
    <name evidence="2" type="ORF">KPH14_007628</name>
</gene>
<dbReference type="AlphaFoldDB" id="A0AAD9VMF1"/>
<name>A0AAD9VMF1_9HYME</name>
<evidence type="ECO:0000313" key="2">
    <source>
        <dbReference type="EMBL" id="KAK2579948.1"/>
    </source>
</evidence>
<comment type="caution">
    <text evidence="2">The sequence shown here is derived from an EMBL/GenBank/DDBJ whole genome shotgun (WGS) entry which is preliminary data.</text>
</comment>
<protein>
    <submittedName>
        <fullName evidence="2">Uncharacterized protein</fullName>
    </submittedName>
</protein>
<reference evidence="2" key="2">
    <citation type="journal article" date="2023" name="Commun. Biol.">
        <title>Intrasexual cuticular hydrocarbon dimorphism in a wasp sheds light on hydrocarbon biosynthesis genes in Hymenoptera.</title>
        <authorList>
            <person name="Moris V.C."/>
            <person name="Podsiadlowski L."/>
            <person name="Martin S."/>
            <person name="Oeyen J.P."/>
            <person name="Donath A."/>
            <person name="Petersen M."/>
            <person name="Wilbrandt J."/>
            <person name="Misof B."/>
            <person name="Liedtke D."/>
            <person name="Thamm M."/>
            <person name="Scheiner R."/>
            <person name="Schmitt T."/>
            <person name="Niehuis O."/>
        </authorList>
    </citation>
    <scope>NUCLEOTIDE SEQUENCE</scope>
    <source>
        <strain evidence="2">GBR_01_08_01A</strain>
    </source>
</reference>
<sequence length="78" mass="8865">MARDPPTATYEKSSEKRPIRTSGGHVVEVSKLQGASKGKSFNVVEPQTFDYARIGRKRKACSFFLYIATKEKKREKEI</sequence>
<dbReference type="Proteomes" id="UP001258017">
    <property type="component" value="Unassembled WGS sequence"/>
</dbReference>